<evidence type="ECO:0000256" key="3">
    <source>
        <dbReference type="ARBA" id="ARBA00022643"/>
    </source>
</evidence>
<keyword evidence="4" id="KW-0521">NADP</keyword>
<sequence>MSHLFTPFRLKNLETRNRLWMPPMCQFTASSEGPSAGWPNDWHEVHYGARAAGGVGAVIVEATAVNPEGRISPFDLMLDRDEKIPAFARLATLIKEGGAAAGIQISHAGRKASASPSGTPLAPEDSDLGGIGWHTVAPSPIPFTARHETPREMSVAEIRQTQTDFVSAIRRALEAGFDFVELHGAHGYLLSQFISPLTNQRTDEYGGDLQGRFRFWRELVIAIRGELGENFPLLMRISATNWVPSGAFGLQRDVTLEDWGRIVQDLAAFGVDFIDVSTGGLIAGVEIPQAPGYQVKYATEIQDRGPLPVSAVGLITEPAQAEQILVNGQASVIQVGRPLLTDPSLPLAWAARLGDEAPIPKPYINGTPRS</sequence>
<dbReference type="Pfam" id="PF00724">
    <property type="entry name" value="Oxidored_FMN"/>
    <property type="match status" value="1"/>
</dbReference>
<accession>A0A7Y0YBU0</accession>
<evidence type="ECO:0000313" key="7">
    <source>
        <dbReference type="EMBL" id="NMW86908.1"/>
    </source>
</evidence>
<evidence type="ECO:0000256" key="5">
    <source>
        <dbReference type="ARBA" id="ARBA00023002"/>
    </source>
</evidence>
<dbReference type="Proteomes" id="UP000553981">
    <property type="component" value="Unassembled WGS sequence"/>
</dbReference>
<evidence type="ECO:0000256" key="2">
    <source>
        <dbReference type="ARBA" id="ARBA00022630"/>
    </source>
</evidence>
<dbReference type="SUPFAM" id="SSF51395">
    <property type="entry name" value="FMN-linked oxidoreductases"/>
    <property type="match status" value="1"/>
</dbReference>
<dbReference type="InterPro" id="IPR044152">
    <property type="entry name" value="YqjM-like"/>
</dbReference>
<name>A0A7Y0YBU0_9ACTO</name>
<dbReference type="GO" id="GO:0050661">
    <property type="term" value="F:NADP binding"/>
    <property type="evidence" value="ECO:0007669"/>
    <property type="project" value="InterPro"/>
</dbReference>
<dbReference type="RefSeq" id="WP_004010543.1">
    <property type="nucleotide sequence ID" value="NZ_JABCUI010000001.1"/>
</dbReference>
<dbReference type="InterPro" id="IPR001155">
    <property type="entry name" value="OxRdtase_FMN_N"/>
</dbReference>
<protein>
    <submittedName>
        <fullName evidence="7">NADH:flavin oxidoreductase/NADH oxidase</fullName>
    </submittedName>
</protein>
<dbReference type="GO" id="GO:0003959">
    <property type="term" value="F:NADPH dehydrogenase activity"/>
    <property type="evidence" value="ECO:0007669"/>
    <property type="project" value="InterPro"/>
</dbReference>
<evidence type="ECO:0000313" key="8">
    <source>
        <dbReference type="Proteomes" id="UP000553981"/>
    </source>
</evidence>
<dbReference type="AlphaFoldDB" id="A0A7Y0YBU0"/>
<keyword evidence="5" id="KW-0560">Oxidoreductase</keyword>
<comment type="caution">
    <text evidence="7">The sequence shown here is derived from an EMBL/GenBank/DDBJ whole genome shotgun (WGS) entry which is preliminary data.</text>
</comment>
<evidence type="ECO:0000256" key="1">
    <source>
        <dbReference type="ARBA" id="ARBA00001917"/>
    </source>
</evidence>
<dbReference type="Gene3D" id="3.20.20.70">
    <property type="entry name" value="Aldolase class I"/>
    <property type="match status" value="1"/>
</dbReference>
<reference evidence="7 8" key="1">
    <citation type="submission" date="2020-04" db="EMBL/GenBank/DDBJ databases">
        <title>Antimicrobial susceptibility and clonality of vaginal-derived multi-drug resistant Mobiluncus isolates in China.</title>
        <authorList>
            <person name="Zhang X."/>
        </authorList>
    </citation>
    <scope>NUCLEOTIDE SEQUENCE [LARGE SCALE GENOMIC DNA]</scope>
    <source>
        <strain evidence="7 8">19</strain>
    </source>
</reference>
<proteinExistence type="predicted"/>
<evidence type="ECO:0000259" key="6">
    <source>
        <dbReference type="Pfam" id="PF00724"/>
    </source>
</evidence>
<evidence type="ECO:0000256" key="4">
    <source>
        <dbReference type="ARBA" id="ARBA00022857"/>
    </source>
</evidence>
<keyword evidence="2" id="KW-0285">Flavoprotein</keyword>
<organism evidence="7 8">
    <name type="scientific">Mobiluncus curtisii</name>
    <dbReference type="NCBI Taxonomy" id="2051"/>
    <lineage>
        <taxon>Bacteria</taxon>
        <taxon>Bacillati</taxon>
        <taxon>Actinomycetota</taxon>
        <taxon>Actinomycetes</taxon>
        <taxon>Actinomycetales</taxon>
        <taxon>Actinomycetaceae</taxon>
        <taxon>Mobiluncus</taxon>
    </lineage>
</organism>
<comment type="cofactor">
    <cofactor evidence="1">
        <name>FMN</name>
        <dbReference type="ChEBI" id="CHEBI:58210"/>
    </cofactor>
</comment>
<gene>
    <name evidence="7" type="ORF">HHJ67_03985</name>
</gene>
<dbReference type="GO" id="GO:0010181">
    <property type="term" value="F:FMN binding"/>
    <property type="evidence" value="ECO:0007669"/>
    <property type="project" value="InterPro"/>
</dbReference>
<feature type="domain" description="NADH:flavin oxidoreductase/NADH oxidase N-terminal" evidence="6">
    <location>
        <begin position="4"/>
        <end position="347"/>
    </location>
</feature>
<dbReference type="PANTHER" id="PTHR43303">
    <property type="entry name" value="NADPH DEHYDROGENASE C23G7.10C-RELATED"/>
    <property type="match status" value="1"/>
</dbReference>
<keyword evidence="3" id="KW-0288">FMN</keyword>
<dbReference type="InterPro" id="IPR013785">
    <property type="entry name" value="Aldolase_TIM"/>
</dbReference>
<dbReference type="EMBL" id="JABCUI010000001">
    <property type="protein sequence ID" value="NMW86908.1"/>
    <property type="molecule type" value="Genomic_DNA"/>
</dbReference>
<dbReference type="PANTHER" id="PTHR43303:SF4">
    <property type="entry name" value="NADPH DEHYDROGENASE C23G7.10C-RELATED"/>
    <property type="match status" value="1"/>
</dbReference>